<name>A0A507DFV5_9FUNG</name>
<comment type="caution">
    <text evidence="2">The sequence shown here is derived from an EMBL/GenBank/DDBJ whole genome shotgun (WGS) entry which is preliminary data.</text>
</comment>
<feature type="compositionally biased region" description="Polar residues" evidence="1">
    <location>
        <begin position="119"/>
        <end position="129"/>
    </location>
</feature>
<accession>A0A507DFV5</accession>
<keyword evidence="3" id="KW-1185">Reference proteome</keyword>
<evidence type="ECO:0000313" key="3">
    <source>
        <dbReference type="Proteomes" id="UP000317494"/>
    </source>
</evidence>
<dbReference type="VEuPathDB" id="FungiDB:SeMB42_g02491"/>
<dbReference type="AlphaFoldDB" id="A0A507DFV5"/>
<organism evidence="2 3">
    <name type="scientific">Synchytrium endobioticum</name>
    <dbReference type="NCBI Taxonomy" id="286115"/>
    <lineage>
        <taxon>Eukaryota</taxon>
        <taxon>Fungi</taxon>
        <taxon>Fungi incertae sedis</taxon>
        <taxon>Chytridiomycota</taxon>
        <taxon>Chytridiomycota incertae sedis</taxon>
        <taxon>Chytridiomycetes</taxon>
        <taxon>Synchytriales</taxon>
        <taxon>Synchytriaceae</taxon>
        <taxon>Synchytrium</taxon>
    </lineage>
</organism>
<dbReference type="EMBL" id="QEAN01000077">
    <property type="protein sequence ID" value="TPX49778.1"/>
    <property type="molecule type" value="Genomic_DNA"/>
</dbReference>
<dbReference type="Proteomes" id="UP000317494">
    <property type="component" value="Unassembled WGS sequence"/>
</dbReference>
<evidence type="ECO:0000256" key="1">
    <source>
        <dbReference type="SAM" id="MobiDB-lite"/>
    </source>
</evidence>
<proteinExistence type="predicted"/>
<reference evidence="2 3" key="1">
    <citation type="journal article" date="2019" name="Sci. Rep.">
        <title>Comparative genomics of chytrid fungi reveal insights into the obligate biotrophic and pathogenic lifestyle of Synchytrium endobioticum.</title>
        <authorList>
            <person name="van de Vossenberg B.T.L.H."/>
            <person name="Warris S."/>
            <person name="Nguyen H.D.T."/>
            <person name="van Gent-Pelzer M.P.E."/>
            <person name="Joly D.L."/>
            <person name="van de Geest H.C."/>
            <person name="Bonants P.J.M."/>
            <person name="Smith D.S."/>
            <person name="Levesque C.A."/>
            <person name="van der Lee T.A.J."/>
        </authorList>
    </citation>
    <scope>NUCLEOTIDE SEQUENCE [LARGE SCALE GENOMIC DNA]</scope>
    <source>
        <strain evidence="2 3">MB42</strain>
    </source>
</reference>
<protein>
    <submittedName>
        <fullName evidence="2">Uncharacterized protein</fullName>
    </submittedName>
</protein>
<evidence type="ECO:0000313" key="2">
    <source>
        <dbReference type="EMBL" id="TPX49778.1"/>
    </source>
</evidence>
<feature type="region of interest" description="Disordered" evidence="1">
    <location>
        <begin position="90"/>
        <end position="129"/>
    </location>
</feature>
<sequence>MVASQPESGKKCAYCGILKSKDRLLLCSRCSSISITSNATNAATKVMDNPVIDLNGSLFDSRSSLGKGLPSLPAPSSNADREIVNAKINGTVRPSLSAKSGDGIRRHNKPEVGPLQIPVTASSPVRSRS</sequence>
<gene>
    <name evidence="2" type="ORF">SeMB42_g02491</name>
</gene>